<dbReference type="Pfam" id="PF21230">
    <property type="entry name" value="Nakanori"/>
    <property type="match status" value="1"/>
</dbReference>
<accession>A0ABM3R2P7</accession>
<reference evidence="1" key="1">
    <citation type="journal article" date="2021" name="Nat. Commun.">
        <title>Genomic analyses provide insights into spinach domestication and the genetic basis of agronomic traits.</title>
        <authorList>
            <person name="Cai X."/>
            <person name="Sun X."/>
            <person name="Xu C."/>
            <person name="Sun H."/>
            <person name="Wang X."/>
            <person name="Ge C."/>
            <person name="Zhang Z."/>
            <person name="Wang Q."/>
            <person name="Fei Z."/>
            <person name="Jiao C."/>
            <person name="Wang Q."/>
        </authorList>
    </citation>
    <scope>NUCLEOTIDE SEQUENCE [LARGE SCALE GENOMIC DNA]</scope>
    <source>
        <strain evidence="1">cv. Varoflay</strain>
    </source>
</reference>
<proteinExistence type="predicted"/>
<name>A0ABM3R2P7_SPIOL</name>
<dbReference type="PANTHER" id="PTHR36482:SF5">
    <property type="entry name" value="23 KDA JASMONATE-INDUCED PROTEIN-LIKE"/>
    <property type="match status" value="1"/>
</dbReference>
<dbReference type="RefSeq" id="XP_056689879.1">
    <property type="nucleotide sequence ID" value="XM_056833901.1"/>
</dbReference>
<dbReference type="InterPro" id="IPR049065">
    <property type="entry name" value="Nakanori"/>
</dbReference>
<reference evidence="2" key="2">
    <citation type="submission" date="2025-08" db="UniProtKB">
        <authorList>
            <consortium name="RefSeq"/>
        </authorList>
    </citation>
    <scope>IDENTIFICATION</scope>
    <source>
        <tissue evidence="2">Leaf</tissue>
    </source>
</reference>
<organism evidence="1 2">
    <name type="scientific">Spinacia oleracea</name>
    <name type="common">Spinach</name>
    <dbReference type="NCBI Taxonomy" id="3562"/>
    <lineage>
        <taxon>Eukaryota</taxon>
        <taxon>Viridiplantae</taxon>
        <taxon>Streptophyta</taxon>
        <taxon>Embryophyta</taxon>
        <taxon>Tracheophyta</taxon>
        <taxon>Spermatophyta</taxon>
        <taxon>Magnoliopsida</taxon>
        <taxon>eudicotyledons</taxon>
        <taxon>Gunneridae</taxon>
        <taxon>Pentapetalae</taxon>
        <taxon>Caryophyllales</taxon>
        <taxon>Chenopodiaceae</taxon>
        <taxon>Chenopodioideae</taxon>
        <taxon>Anserineae</taxon>
        <taxon>Spinacia</taxon>
    </lineage>
</organism>
<dbReference type="GeneID" id="110800233"/>
<gene>
    <name evidence="2" type="primary">LOC110800233</name>
</gene>
<dbReference type="Gene3D" id="2.60.270.50">
    <property type="match status" value="1"/>
</dbReference>
<protein>
    <submittedName>
        <fullName evidence="2">23 kDa jasmonate-induced protein</fullName>
    </submittedName>
</protein>
<keyword evidence="1" id="KW-1185">Reference proteome</keyword>
<dbReference type="Proteomes" id="UP000813463">
    <property type="component" value="Chromosome 6"/>
</dbReference>
<sequence length="214" mass="23558">MGLNVFGTPITVDTVKEMPEYHESKMIYSADCATVALEMKNAEGKDISARSFLEYMEPRFGLGVSTMCMIYNATGHPLTLVDTHSWEGRICETPYPMVILNGQWGAFLHGQYHNGAASEACVVYNGLNFDWVLSFTNSNSNTNTKTNRVYTNIRTPQHNGVDWDAIKSNLDNGKTTHTGVTAGVRMFASIGDISKCTVEAILTISDALDNVDIQ</sequence>
<dbReference type="PANTHER" id="PTHR36482">
    <property type="entry name" value="OSJNBA0024J22.15 PROTEIN"/>
    <property type="match status" value="1"/>
</dbReference>
<evidence type="ECO:0000313" key="1">
    <source>
        <dbReference type="Proteomes" id="UP000813463"/>
    </source>
</evidence>
<dbReference type="InterPro" id="IPR053085">
    <property type="entry name" value="Jasmonate-induced_protein"/>
</dbReference>
<evidence type="ECO:0000313" key="2">
    <source>
        <dbReference type="RefSeq" id="XP_056689879.1"/>
    </source>
</evidence>